<evidence type="ECO:0000256" key="1">
    <source>
        <dbReference type="SAM" id="SignalP"/>
    </source>
</evidence>
<reference evidence="2" key="1">
    <citation type="journal article" date="2014" name="Nat. Commun.">
        <title>The emerging biofuel crop Camelina sativa retains a highly undifferentiated hexaploid genome structure.</title>
        <authorList>
            <person name="Kagale S."/>
            <person name="Koh C."/>
            <person name="Nixon J."/>
            <person name="Bollina V."/>
            <person name="Clarke W.E."/>
            <person name="Tuteja R."/>
            <person name="Spillane C."/>
            <person name="Robinson S.J."/>
            <person name="Links M.G."/>
            <person name="Clarke C."/>
            <person name="Higgins E.E."/>
            <person name="Huebert T."/>
            <person name="Sharpe A.G."/>
            <person name="Parkin I.A."/>
        </authorList>
    </citation>
    <scope>NUCLEOTIDE SEQUENCE [LARGE SCALE GENOMIC DNA]</scope>
    <source>
        <strain evidence="2">cv. DH55</strain>
    </source>
</reference>
<feature type="signal peptide" evidence="1">
    <location>
        <begin position="1"/>
        <end position="24"/>
    </location>
</feature>
<feature type="chain" id="PRO_5046649437" evidence="1">
    <location>
        <begin position="25"/>
        <end position="85"/>
    </location>
</feature>
<evidence type="ECO:0000313" key="2">
    <source>
        <dbReference type="Proteomes" id="UP000694864"/>
    </source>
</evidence>
<name>A0ABM1RJG9_CAMSA</name>
<accession>A0ABM1RJG9</accession>
<proteinExistence type="predicted"/>
<dbReference type="RefSeq" id="XP_019099157.1">
    <property type="nucleotide sequence ID" value="XM_019243612.1"/>
</dbReference>
<keyword evidence="2" id="KW-1185">Reference proteome</keyword>
<dbReference type="GeneID" id="109132248"/>
<reference evidence="3" key="2">
    <citation type="submission" date="2025-08" db="UniProtKB">
        <authorList>
            <consortium name="RefSeq"/>
        </authorList>
    </citation>
    <scope>IDENTIFICATION</scope>
    <source>
        <tissue evidence="3">Leaf</tissue>
    </source>
</reference>
<protein>
    <submittedName>
        <fullName evidence="3">Defensin-like protein 256</fullName>
    </submittedName>
</protein>
<sequence length="85" mass="9528">MKNIFLNFLLLVTLLVVVFRQNYAVGSYCIRDSDSKPVCIPPYACNMTRNICMYHLNDISSSKKQCILEHKGCAGGGPPPHQLKL</sequence>
<gene>
    <name evidence="3" type="primary">LOC109132248</name>
</gene>
<keyword evidence="1" id="KW-0732">Signal</keyword>
<organism evidence="2 3">
    <name type="scientific">Camelina sativa</name>
    <name type="common">False flax</name>
    <name type="synonym">Myagrum sativum</name>
    <dbReference type="NCBI Taxonomy" id="90675"/>
    <lineage>
        <taxon>Eukaryota</taxon>
        <taxon>Viridiplantae</taxon>
        <taxon>Streptophyta</taxon>
        <taxon>Embryophyta</taxon>
        <taxon>Tracheophyta</taxon>
        <taxon>Spermatophyta</taxon>
        <taxon>Magnoliopsida</taxon>
        <taxon>eudicotyledons</taxon>
        <taxon>Gunneridae</taxon>
        <taxon>Pentapetalae</taxon>
        <taxon>rosids</taxon>
        <taxon>malvids</taxon>
        <taxon>Brassicales</taxon>
        <taxon>Brassicaceae</taxon>
        <taxon>Camelineae</taxon>
        <taxon>Camelina</taxon>
    </lineage>
</organism>
<dbReference type="Proteomes" id="UP000694864">
    <property type="component" value="Chromosome 1"/>
</dbReference>
<evidence type="ECO:0000313" key="3">
    <source>
        <dbReference type="RefSeq" id="XP_019099157.1"/>
    </source>
</evidence>